<organism evidence="2">
    <name type="scientific">Candidatus Thiocaldithrix dubininis</name>
    <dbReference type="NCBI Taxonomy" id="3080823"/>
    <lineage>
        <taxon>Bacteria</taxon>
        <taxon>Pseudomonadati</taxon>
        <taxon>Pseudomonadota</taxon>
        <taxon>Gammaproteobacteria</taxon>
        <taxon>Thiotrichales</taxon>
        <taxon>Thiotrichaceae</taxon>
        <taxon>Candidatus Thiocaldithrix</taxon>
    </lineage>
</organism>
<comment type="similarity">
    <text evidence="1">Belongs to the UPF0149 family.</text>
</comment>
<dbReference type="Gene3D" id="1.20.120.740">
    <property type="entry name" value="YgfB uncharacterised protein family UPF0149, PF03695"/>
    <property type="match status" value="1"/>
</dbReference>
<dbReference type="InterPro" id="IPR036255">
    <property type="entry name" value="YgfB-like_sf"/>
</dbReference>
<dbReference type="GO" id="GO:0005829">
    <property type="term" value="C:cytosol"/>
    <property type="evidence" value="ECO:0007669"/>
    <property type="project" value="TreeGrafter"/>
</dbReference>
<dbReference type="NCBIfam" id="TIGR02292">
    <property type="entry name" value="ygfB_yecA"/>
    <property type="match status" value="1"/>
</dbReference>
<dbReference type="SUPFAM" id="SSF101327">
    <property type="entry name" value="YgfB-like"/>
    <property type="match status" value="1"/>
</dbReference>
<protein>
    <submittedName>
        <fullName evidence="2">UPF0149 family protein</fullName>
    </submittedName>
</protein>
<dbReference type="PANTHER" id="PTHR37528">
    <property type="entry name" value="UPF0149 PROTEIN YGFB"/>
    <property type="match status" value="1"/>
</dbReference>
<dbReference type="KEGG" id="tdu:QJT80_05675"/>
<reference evidence="2" key="1">
    <citation type="journal article" date="2023" name="Int. J. Mol. Sci.">
        <title>Metagenomics Revealed a New Genus 'Candidatus Thiocaldithrix dubininis' gen. nov., sp. nov. and a New Species 'Candidatus Thiothrix putei' sp. nov. in the Family Thiotrichaceae, Some Members of Which Have Traits of Both Na+- and H+-Motive Energetics.</title>
        <authorList>
            <person name="Ravin N.V."/>
            <person name="Muntyan M.S."/>
            <person name="Smolyakov D.D."/>
            <person name="Rudenko T.S."/>
            <person name="Beletsky A.V."/>
            <person name="Mardanov A.V."/>
            <person name="Grabovich M.Y."/>
        </authorList>
    </citation>
    <scope>NUCLEOTIDE SEQUENCE</scope>
    <source>
        <strain evidence="2">GKL-01</strain>
    </source>
</reference>
<reference evidence="2" key="2">
    <citation type="submission" date="2023-04" db="EMBL/GenBank/DDBJ databases">
        <authorList>
            <person name="Beletskiy A.V."/>
            <person name="Mardanov A.V."/>
            <person name="Ravin N.V."/>
        </authorList>
    </citation>
    <scope>NUCLEOTIDE SEQUENCE</scope>
    <source>
        <strain evidence="2">GKL-01</strain>
    </source>
</reference>
<evidence type="ECO:0000313" key="2">
    <source>
        <dbReference type="EMBL" id="WGZ91968.1"/>
    </source>
</evidence>
<dbReference type="Pfam" id="PF03695">
    <property type="entry name" value="UPF0149"/>
    <property type="match status" value="1"/>
</dbReference>
<dbReference type="PANTHER" id="PTHR37528:SF1">
    <property type="entry name" value="UPF0149 PROTEIN YGFB"/>
    <property type="match status" value="1"/>
</dbReference>
<sequence length="184" mass="20484">MNDVLPNYFSINNALERAESDYSAAEAHGIACGMLAIKQTTEPAQWLKQVVQGDVNNLYMQEANAELSKLFTVTRQQMNGADLDFELLMPDDAALPERVDAMQEWCQGFGLGLAVAGVKDMKKLPTDSREWAEDVVRIGSANDLDLDDAEESEDALAEIIEYLRVGVLMMNEEMQPMQTPTQIH</sequence>
<dbReference type="EMBL" id="CP124755">
    <property type="protein sequence ID" value="WGZ91968.1"/>
    <property type="molecule type" value="Genomic_DNA"/>
</dbReference>
<proteinExistence type="inferred from homology"/>
<accession>A0AA95KLL5</accession>
<evidence type="ECO:0000256" key="1">
    <source>
        <dbReference type="ARBA" id="ARBA00038308"/>
    </source>
</evidence>
<name>A0AA95KLL5_9GAMM</name>
<dbReference type="InterPro" id="IPR011978">
    <property type="entry name" value="YgfB-like"/>
</dbReference>
<gene>
    <name evidence="2" type="ORF">QJT80_05675</name>
</gene>
<dbReference type="AlphaFoldDB" id="A0AA95KLL5"/>
<dbReference type="Proteomes" id="UP001300672">
    <property type="component" value="Chromosome"/>
</dbReference>